<dbReference type="InterPro" id="IPR051450">
    <property type="entry name" value="Gfo/Idh/MocA_Oxidoreductases"/>
</dbReference>
<dbReference type="PANTHER" id="PTHR43377">
    <property type="entry name" value="BILIVERDIN REDUCTASE A"/>
    <property type="match status" value="1"/>
</dbReference>
<sequence>MKAILTGLGGRGLHWLQAMRDRDDVEFVAFVEPFEASIARAVDEYQVPRELIFSSLDEAIENTRADFVLDVTPPAVHHEIALKAFDAGLHVIGEKPLSDDFETAKKVAAAGTAAGMTHMITQNYRFGAQPRTTRKAIEDNQIGAPGQCDVRFYVPWADIPGSHYVTQPWMFINDMMVHHFDLMRYVLGENPVSVQAMTWNQPWGWHKGDACHSILFRFASGLVATHVASGCDVGAQTSYNGDWHIAGPNGSIDWDKAGTWYSHLHRTEEKVDKRAIEPLPVKAGEQAMMDEFFSAIDEKREPECSARDNLQSLAMVFGAIQSAKEGRVVALDAVN</sequence>
<dbReference type="InterPro" id="IPR000683">
    <property type="entry name" value="Gfo/Idh/MocA-like_OxRdtase_N"/>
</dbReference>
<keyword evidence="4" id="KW-1185">Reference proteome</keyword>
<feature type="domain" description="Gfo/Idh/MocA-like oxidoreductase N-terminal" evidence="1">
    <location>
        <begin position="4"/>
        <end position="116"/>
    </location>
</feature>
<evidence type="ECO:0000259" key="2">
    <source>
        <dbReference type="Pfam" id="PF22725"/>
    </source>
</evidence>
<dbReference type="EMBL" id="NIGF01000004">
    <property type="protein sequence ID" value="PQV64719.1"/>
    <property type="molecule type" value="Genomic_DNA"/>
</dbReference>
<dbReference type="OrthoDB" id="9800252at2"/>
<evidence type="ECO:0000313" key="4">
    <source>
        <dbReference type="Proteomes" id="UP000237684"/>
    </source>
</evidence>
<dbReference type="Pfam" id="PF22725">
    <property type="entry name" value="GFO_IDH_MocA_C3"/>
    <property type="match status" value="1"/>
</dbReference>
<dbReference type="Pfam" id="PF01408">
    <property type="entry name" value="GFO_IDH_MocA"/>
    <property type="match status" value="1"/>
</dbReference>
<dbReference type="AlphaFoldDB" id="A0A2S8SVB6"/>
<dbReference type="SUPFAM" id="SSF55347">
    <property type="entry name" value="Glyceraldehyde-3-phosphate dehydrogenase-like, C-terminal domain"/>
    <property type="match status" value="1"/>
</dbReference>
<protein>
    <submittedName>
        <fullName evidence="3">Putative dehydrogenase</fullName>
    </submittedName>
</protein>
<dbReference type="Gene3D" id="3.30.360.10">
    <property type="entry name" value="Dihydrodipicolinate Reductase, domain 2"/>
    <property type="match status" value="1"/>
</dbReference>
<accession>A0A2S8SVB6</accession>
<proteinExistence type="predicted"/>
<dbReference type="SUPFAM" id="SSF51735">
    <property type="entry name" value="NAD(P)-binding Rossmann-fold domains"/>
    <property type="match status" value="1"/>
</dbReference>
<organism evidence="3 4">
    <name type="scientific">Abditibacterium utsteinense</name>
    <dbReference type="NCBI Taxonomy" id="1960156"/>
    <lineage>
        <taxon>Bacteria</taxon>
        <taxon>Pseudomonadati</taxon>
        <taxon>Abditibacteriota</taxon>
        <taxon>Abditibacteriia</taxon>
        <taxon>Abditibacteriales</taxon>
        <taxon>Abditibacteriaceae</taxon>
        <taxon>Abditibacterium</taxon>
    </lineage>
</organism>
<comment type="caution">
    <text evidence="3">The sequence shown here is derived from an EMBL/GenBank/DDBJ whole genome shotgun (WGS) entry which is preliminary data.</text>
</comment>
<dbReference type="GO" id="GO:0000166">
    <property type="term" value="F:nucleotide binding"/>
    <property type="evidence" value="ECO:0007669"/>
    <property type="project" value="InterPro"/>
</dbReference>
<dbReference type="InParanoid" id="A0A2S8SVB6"/>
<dbReference type="PANTHER" id="PTHR43377:SF1">
    <property type="entry name" value="BILIVERDIN REDUCTASE A"/>
    <property type="match status" value="1"/>
</dbReference>
<evidence type="ECO:0000259" key="1">
    <source>
        <dbReference type="Pfam" id="PF01408"/>
    </source>
</evidence>
<dbReference type="RefSeq" id="WP_105483084.1">
    <property type="nucleotide sequence ID" value="NZ_NIGF01000004.1"/>
</dbReference>
<dbReference type="InterPro" id="IPR036291">
    <property type="entry name" value="NAD(P)-bd_dom_sf"/>
</dbReference>
<evidence type="ECO:0000313" key="3">
    <source>
        <dbReference type="EMBL" id="PQV64719.1"/>
    </source>
</evidence>
<dbReference type="Gene3D" id="3.40.50.720">
    <property type="entry name" value="NAD(P)-binding Rossmann-like Domain"/>
    <property type="match status" value="1"/>
</dbReference>
<dbReference type="Proteomes" id="UP000237684">
    <property type="component" value="Unassembled WGS sequence"/>
</dbReference>
<reference evidence="3 4" key="1">
    <citation type="journal article" date="2018" name="Syst. Appl. Microbiol.">
        <title>Abditibacterium utsteinense sp. nov., the first cultivated member of candidate phylum FBP, isolated from ice-free Antarctic soil samples.</title>
        <authorList>
            <person name="Tahon G."/>
            <person name="Tytgat B."/>
            <person name="Lebbe L."/>
            <person name="Carlier A."/>
            <person name="Willems A."/>
        </authorList>
    </citation>
    <scope>NUCLEOTIDE SEQUENCE [LARGE SCALE GENOMIC DNA]</scope>
    <source>
        <strain evidence="3 4">LMG 29911</strain>
    </source>
</reference>
<gene>
    <name evidence="3" type="ORF">B1R32_104218</name>
</gene>
<dbReference type="InterPro" id="IPR055170">
    <property type="entry name" value="GFO_IDH_MocA-like_dom"/>
</dbReference>
<feature type="domain" description="GFO/IDH/MocA-like oxidoreductase" evidence="2">
    <location>
        <begin position="131"/>
        <end position="252"/>
    </location>
</feature>
<name>A0A2S8SVB6_9BACT</name>